<dbReference type="AlphaFoldDB" id="A0AAI9SWN4"/>
<reference evidence="3" key="1">
    <citation type="journal article" date="2022" name="DNA Res.">
        <title>Genome analysis of five recently described species of the CUG-Ser clade uncovers Candida theae as a new hybrid lineage with pathogenic potential in the Candida parapsilosis species complex.</title>
        <authorList>
            <person name="Mixao V."/>
            <person name="Del Olmo V."/>
            <person name="Hegedusova E."/>
            <person name="Saus E."/>
            <person name="Pryszcz L."/>
            <person name="Cillingova A."/>
            <person name="Nosek J."/>
            <person name="Gabaldon T."/>
        </authorList>
    </citation>
    <scope>NUCLEOTIDE SEQUENCE</scope>
    <source>
        <strain evidence="3">CBS 10844</strain>
    </source>
</reference>
<accession>A0AAI9SWN4</accession>
<feature type="domain" description="PXA" evidence="2">
    <location>
        <begin position="156"/>
        <end position="377"/>
    </location>
</feature>
<dbReference type="Proteomes" id="UP001202479">
    <property type="component" value="Unassembled WGS sequence"/>
</dbReference>
<gene>
    <name evidence="3" type="ORF">KGF56_003345</name>
</gene>
<dbReference type="GeneID" id="73380960"/>
<protein>
    <recommendedName>
        <fullName evidence="2">PXA domain-containing protein</fullName>
    </recommendedName>
</protein>
<evidence type="ECO:0000313" key="4">
    <source>
        <dbReference type="Proteomes" id="UP001202479"/>
    </source>
</evidence>
<comment type="caution">
    <text evidence="3">The sequence shown here is derived from an EMBL/GenBank/DDBJ whole genome shotgun (WGS) entry which is preliminary data.</text>
</comment>
<dbReference type="RefSeq" id="XP_049179662.1">
    <property type="nucleotide sequence ID" value="XM_049324668.1"/>
</dbReference>
<evidence type="ECO:0000313" key="3">
    <source>
        <dbReference type="EMBL" id="KAI3403915.2"/>
    </source>
</evidence>
<organism evidence="3 4">
    <name type="scientific">Candida oxycetoniae</name>
    <dbReference type="NCBI Taxonomy" id="497107"/>
    <lineage>
        <taxon>Eukaryota</taxon>
        <taxon>Fungi</taxon>
        <taxon>Dikarya</taxon>
        <taxon>Ascomycota</taxon>
        <taxon>Saccharomycotina</taxon>
        <taxon>Pichiomycetes</taxon>
        <taxon>Debaryomycetaceae</taxon>
        <taxon>Candida/Lodderomyces clade</taxon>
        <taxon>Candida</taxon>
    </lineage>
</organism>
<evidence type="ECO:0000256" key="1">
    <source>
        <dbReference type="SAM" id="MobiDB-lite"/>
    </source>
</evidence>
<feature type="compositionally biased region" description="Low complexity" evidence="1">
    <location>
        <begin position="46"/>
        <end position="56"/>
    </location>
</feature>
<dbReference type="InterPro" id="IPR003114">
    <property type="entry name" value="Phox_assoc"/>
</dbReference>
<keyword evidence="4" id="KW-1185">Reference proteome</keyword>
<dbReference type="Pfam" id="PF02194">
    <property type="entry name" value="PXA"/>
    <property type="match status" value="1"/>
</dbReference>
<proteinExistence type="predicted"/>
<name>A0AAI9SWN4_9ASCO</name>
<feature type="region of interest" description="Disordered" evidence="1">
    <location>
        <begin position="46"/>
        <end position="70"/>
    </location>
</feature>
<sequence>MSSQSKLRPPSRPVSAIIATTHTNVTSQTHVTTQGLKTTITTLNSTTDGSISSSAPAPAPAPSSKTNSFDGIDRLSGGESFVYQQEFSNGGNFPTESNSHDLQEIDFLYTLYGTSASTAATAAPTTKQKAKTITMTNASKRQYLMKTLPKLTYDEDLNLQLHFFLSTIMIQFVNSWYLTKFNTREMKFLNILYDDVMVRFVKDLARRIEQLNAVQVLDELISIFDQHIEEFSCTTKDEEKSGFRVVSEHYKRARSTNSLYYDADSCPRDVLDLYLSQQHLIFEEGIEEEKNQLENPQHLLYFRIMSKQILKKSLQYGGGGGCDYDDDDDDDDDHWKDPIFTSKIAGDILVLIMGDIVLNKTLEKLSTPEFILKTIHNLVSSMLQRMSQRKEDENDKIALVPVSEKIRRMLTAACSFIVRLVALSSVSNEAEPSDIVSSSIFKLLASVCYIIMPKPLLYQALVTLQTVILSCSQVNSWINTVFMNWFSQMMADFDIPEKVASLVNNLRISLFYSNNEATEKESLPPTTDTDVLTDKTIELFTLLPISRGAESSNEQRKLIKRVLTVFAENNEVDPEHKVNKYLVIKLLDYLVRTLYNEI</sequence>
<evidence type="ECO:0000259" key="2">
    <source>
        <dbReference type="Pfam" id="PF02194"/>
    </source>
</evidence>
<dbReference type="EMBL" id="JAHUZD010000118">
    <property type="protein sequence ID" value="KAI3403915.2"/>
    <property type="molecule type" value="Genomic_DNA"/>
</dbReference>